<dbReference type="SUPFAM" id="SSF53850">
    <property type="entry name" value="Periplasmic binding protein-like II"/>
    <property type="match status" value="1"/>
</dbReference>
<dbReference type="PANTHER" id="PTHR30006:SF2">
    <property type="entry name" value="ABC TRANSPORTER SUBSTRATE-BINDING PROTEIN"/>
    <property type="match status" value="1"/>
</dbReference>
<organism evidence="2">
    <name type="scientific">Streptomyces sp. NBC_00119</name>
    <dbReference type="NCBI Taxonomy" id="2975659"/>
    <lineage>
        <taxon>Bacteria</taxon>
        <taxon>Bacillati</taxon>
        <taxon>Actinomycetota</taxon>
        <taxon>Actinomycetes</taxon>
        <taxon>Kitasatosporales</taxon>
        <taxon>Streptomycetaceae</taxon>
        <taxon>Streptomyces</taxon>
    </lineage>
</organism>
<reference evidence="2" key="1">
    <citation type="submission" date="2022-10" db="EMBL/GenBank/DDBJ databases">
        <title>The complete genomes of actinobacterial strains from the NBC collection.</title>
        <authorList>
            <person name="Joergensen T.S."/>
            <person name="Alvarez Arevalo M."/>
            <person name="Sterndorff E.B."/>
            <person name="Faurdal D."/>
            <person name="Vuksanovic O."/>
            <person name="Mourched A.-S."/>
            <person name="Charusanti P."/>
            <person name="Shaw S."/>
            <person name="Blin K."/>
            <person name="Weber T."/>
        </authorList>
    </citation>
    <scope>NUCLEOTIDE SEQUENCE</scope>
    <source>
        <strain evidence="2">NBC_00119</strain>
    </source>
</reference>
<dbReference type="PANTHER" id="PTHR30006">
    <property type="entry name" value="THIAMINE-BINDING PERIPLASMIC PROTEIN-RELATED"/>
    <property type="match status" value="1"/>
</dbReference>
<sequence length="332" mass="36238">MDALIAAAKQEGKLNLMGLPRDWAGYGALIDGFEKKYGIDVRDENPWWATVSDQINGVKNRKGQANALDVIGADDASMRAAARQHLLAPYRVAAYNVIPNNQKDPNARWANSYGGYISIGCDAARVEECPRTFADLLKPRYKGKVSVTDPTGYVPGFATVYAAALANNGSFDDINPGIDFFAKLKKIGNDNPIPLSVATIENGQTPISIGFDFTNLTYTGDLRSKGVKWRVSIPFDGSFAQYYAEGINRDAPHPAAARLWLEWLLSPEGQNLRLDGYARPVLMDVMEKNGTLDKVAASKLPIVEGTPEFPTDAQLEKARAAIIRDWLKTVGG</sequence>
<proteinExistence type="predicted"/>
<evidence type="ECO:0000256" key="1">
    <source>
        <dbReference type="ARBA" id="ARBA00022729"/>
    </source>
</evidence>
<accession>A0AAU1U5W8</accession>
<dbReference type="Pfam" id="PF13343">
    <property type="entry name" value="SBP_bac_6"/>
    <property type="match status" value="1"/>
</dbReference>
<keyword evidence="1" id="KW-0732">Signal</keyword>
<dbReference type="AlphaFoldDB" id="A0AAU1U5W8"/>
<dbReference type="GO" id="GO:0030975">
    <property type="term" value="F:thiamine binding"/>
    <property type="evidence" value="ECO:0007669"/>
    <property type="project" value="TreeGrafter"/>
</dbReference>
<evidence type="ECO:0000313" key="2">
    <source>
        <dbReference type="EMBL" id="WTS12028.1"/>
    </source>
</evidence>
<name>A0AAU1U5W8_9ACTN</name>
<gene>
    <name evidence="2" type="ORF">OHU69_13890</name>
</gene>
<dbReference type="GO" id="GO:0015888">
    <property type="term" value="P:thiamine transport"/>
    <property type="evidence" value="ECO:0007669"/>
    <property type="project" value="TreeGrafter"/>
</dbReference>
<dbReference type="GO" id="GO:0030288">
    <property type="term" value="C:outer membrane-bounded periplasmic space"/>
    <property type="evidence" value="ECO:0007669"/>
    <property type="project" value="TreeGrafter"/>
</dbReference>
<dbReference type="GO" id="GO:0030976">
    <property type="term" value="F:thiamine pyrophosphate binding"/>
    <property type="evidence" value="ECO:0007669"/>
    <property type="project" value="TreeGrafter"/>
</dbReference>
<dbReference type="Gene3D" id="3.40.190.10">
    <property type="entry name" value="Periplasmic binding protein-like II"/>
    <property type="match status" value="2"/>
</dbReference>
<dbReference type="EMBL" id="CP108195">
    <property type="protein sequence ID" value="WTS12028.1"/>
    <property type="molecule type" value="Genomic_DNA"/>
</dbReference>
<protein>
    <submittedName>
        <fullName evidence="2">Extracellular solute-binding protein</fullName>
    </submittedName>
</protein>